<feature type="compositionally biased region" description="Polar residues" evidence="1">
    <location>
        <begin position="89"/>
        <end position="98"/>
    </location>
</feature>
<evidence type="ECO:0000256" key="1">
    <source>
        <dbReference type="SAM" id="MobiDB-lite"/>
    </source>
</evidence>
<feature type="non-terminal residue" evidence="2">
    <location>
        <position position="1"/>
    </location>
</feature>
<proteinExistence type="predicted"/>
<dbReference type="EMBL" id="NDHI03003626">
    <property type="protein sequence ID" value="PNJ14314.1"/>
    <property type="molecule type" value="Genomic_DNA"/>
</dbReference>
<name>A0A2J8S0K2_PONAB</name>
<feature type="region of interest" description="Disordered" evidence="1">
    <location>
        <begin position="78"/>
        <end position="98"/>
    </location>
</feature>
<protein>
    <submittedName>
        <fullName evidence="2">DOCK6 isoform 18</fullName>
    </submittedName>
</protein>
<reference evidence="2" key="1">
    <citation type="submission" date="2017-12" db="EMBL/GenBank/DDBJ databases">
        <title>High-resolution comparative analysis of great ape genomes.</title>
        <authorList>
            <person name="Pollen A."/>
            <person name="Hastie A."/>
            <person name="Hormozdiari F."/>
            <person name="Dougherty M."/>
            <person name="Liu R."/>
            <person name="Chaisson M."/>
            <person name="Hoppe E."/>
            <person name="Hill C."/>
            <person name="Pang A."/>
            <person name="Hillier L."/>
            <person name="Baker C."/>
            <person name="Armstrong J."/>
            <person name="Shendure J."/>
            <person name="Paten B."/>
            <person name="Wilson R."/>
            <person name="Chao H."/>
            <person name="Schneider V."/>
            <person name="Ventura M."/>
            <person name="Kronenberg Z."/>
            <person name="Murali S."/>
            <person name="Gordon D."/>
            <person name="Cantsilieris S."/>
            <person name="Munson K."/>
            <person name="Nelson B."/>
            <person name="Raja A."/>
            <person name="Underwood J."/>
            <person name="Diekhans M."/>
            <person name="Fiddes I."/>
            <person name="Haussler D."/>
            <person name="Eichler E."/>
        </authorList>
    </citation>
    <scope>NUCLEOTIDE SEQUENCE [LARGE SCALE GENOMIC DNA]</scope>
    <source>
        <strain evidence="2">Susie</strain>
    </source>
</reference>
<accession>A0A2J8S0K2</accession>
<evidence type="ECO:0000313" key="2">
    <source>
        <dbReference type="EMBL" id="PNJ14314.1"/>
    </source>
</evidence>
<gene>
    <name evidence="2" type="ORF">CR201_G0047081</name>
</gene>
<organism evidence="2">
    <name type="scientific">Pongo abelii</name>
    <name type="common">Sumatran orangutan</name>
    <name type="synonym">Pongo pygmaeus abelii</name>
    <dbReference type="NCBI Taxonomy" id="9601"/>
    <lineage>
        <taxon>Eukaryota</taxon>
        <taxon>Metazoa</taxon>
        <taxon>Chordata</taxon>
        <taxon>Craniata</taxon>
        <taxon>Vertebrata</taxon>
        <taxon>Euteleostomi</taxon>
        <taxon>Mammalia</taxon>
        <taxon>Eutheria</taxon>
        <taxon>Euarchontoglires</taxon>
        <taxon>Primates</taxon>
        <taxon>Haplorrhini</taxon>
        <taxon>Catarrhini</taxon>
        <taxon>Hominidae</taxon>
        <taxon>Pongo</taxon>
    </lineage>
</organism>
<sequence>RKTLLSTDHAFPYIKTRIRVCHREEELLEQSKFPKGRPLSPQGPKLCLEEAAPGPQLSVLQGESALVPMGPWGDHTVLGAGPSAPVSPSVCTDASSLF</sequence>
<dbReference type="AlphaFoldDB" id="A0A2J8S0K2"/>
<comment type="caution">
    <text evidence="2">The sequence shown here is derived from an EMBL/GenBank/DDBJ whole genome shotgun (WGS) entry which is preliminary data.</text>
</comment>